<dbReference type="Proteomes" id="UP000319732">
    <property type="component" value="Unassembled WGS sequence"/>
</dbReference>
<proteinExistence type="predicted"/>
<keyword evidence="2" id="KW-1185">Reference proteome</keyword>
<evidence type="ECO:0000313" key="1">
    <source>
        <dbReference type="EMBL" id="TQV84277.1"/>
    </source>
</evidence>
<dbReference type="OrthoDB" id="6379120at2"/>
<evidence type="ECO:0000313" key="2">
    <source>
        <dbReference type="Proteomes" id="UP000319732"/>
    </source>
</evidence>
<gene>
    <name evidence="1" type="ORF">FKG94_06365</name>
</gene>
<name>A0A545U462_9GAMM</name>
<dbReference type="AlphaFoldDB" id="A0A545U462"/>
<evidence type="ECO:0008006" key="3">
    <source>
        <dbReference type="Google" id="ProtNLM"/>
    </source>
</evidence>
<dbReference type="InterPro" id="IPR029074">
    <property type="entry name" value="Imm49"/>
</dbReference>
<comment type="caution">
    <text evidence="1">The sequence shown here is derived from an EMBL/GenBank/DDBJ whole genome shotgun (WGS) entry which is preliminary data.</text>
</comment>
<protein>
    <recommendedName>
        <fullName evidence="3">Immunity 49 family protein</fullName>
    </recommendedName>
</protein>
<dbReference type="Pfam" id="PF15575">
    <property type="entry name" value="Imm49"/>
    <property type="match status" value="1"/>
</dbReference>
<dbReference type="EMBL" id="VHSG01000006">
    <property type="protein sequence ID" value="TQV84277.1"/>
    <property type="molecule type" value="Genomic_DNA"/>
</dbReference>
<sequence>MMTMLFHMFKFQSMNRENQMVKRIRPEAECPDAEREYLNDFEEDIEDVLLSLEERPKNLTQFNDALRSATRADALGENDELTIQYMQLALELGVAHFISALELPEKFGVDYLGKRYAYAIKSSKVHTDPDAWLNVVYLAIILRNQDALGVMGRISTEALRNANIKTDEANYLYVDFIKGLFDKKVDVGELLIAAMKATDYPGISKERTGYLLNIRVPLLSLYRCFLSNDQAEFNEKLNEAVMLHKVFWADNPKNYHDIDGWVSMDLLAVLSLAYDDKGWAPQIDSDYIPKWLVTGQYVQ</sequence>
<accession>A0A545U462</accession>
<reference evidence="1 2" key="1">
    <citation type="submission" date="2019-06" db="EMBL/GenBank/DDBJ databases">
        <title>Whole genome sequence for Cellvibrionaceae sp. R142.</title>
        <authorList>
            <person name="Wang G."/>
        </authorList>
    </citation>
    <scope>NUCLEOTIDE SEQUENCE [LARGE SCALE GENOMIC DNA]</scope>
    <source>
        <strain evidence="1 2">R142</strain>
    </source>
</reference>
<organism evidence="1 2">
    <name type="scientific">Exilibacterium tricleocarpae</name>
    <dbReference type="NCBI Taxonomy" id="2591008"/>
    <lineage>
        <taxon>Bacteria</taxon>
        <taxon>Pseudomonadati</taxon>
        <taxon>Pseudomonadota</taxon>
        <taxon>Gammaproteobacteria</taxon>
        <taxon>Cellvibrionales</taxon>
        <taxon>Cellvibrionaceae</taxon>
        <taxon>Exilibacterium</taxon>
    </lineage>
</organism>